<dbReference type="PANTHER" id="PTHR47332:SF6">
    <property type="entry name" value="SET DOMAIN-CONTAINING PROTEIN"/>
    <property type="match status" value="1"/>
</dbReference>
<evidence type="ECO:0000256" key="1">
    <source>
        <dbReference type="SAM" id="SignalP"/>
    </source>
</evidence>
<sequence length="434" mass="48852">MLKHSLALLALTYPHILLPSYGSNSDFFGLPMHSQAQQRHHNRWANSTHLICKPQESPFFSSSKNSVYKYDKVVPPANLVPFRAGFYKSTCFEDPTDKKLVEYCIFINPTINHGQGMVIVTPTELFEDSLDDGLDLSDDPLNPQSLKVVPMPEKGGLGALAARNLQNGDIILQTRPVAILASTQPIWGTSFGRSIRRQAIDHLPIQTRAAFASLHGEGETEDDFVSSIVDSNMFVTRLFGDQVTPFGAVALHASRLNHACRPNAVYYVDHETQLLRLSAFESISIGEELTISYRSLEMTRSARRKDLQESYGFSCTCSHCQMSAELGELSDRRLVRIVELRTKYFREDPKFSAEDANELIQLCETERIPWCMTISHIIAAEFYNSLGHSKKVKEHAEIARSMGLLLAGSHWTDRGEVDLLLTKPEKHNSHFSRR</sequence>
<dbReference type="Proteomes" id="UP000005240">
    <property type="component" value="Unassembled WGS sequence"/>
</dbReference>
<evidence type="ECO:0000259" key="2">
    <source>
        <dbReference type="PROSITE" id="PS50280"/>
    </source>
</evidence>
<dbReference type="EnsemblFungi" id="PTTG_09088-t43_1">
    <property type="protein sequence ID" value="PTTG_09088-t43_1-p1"/>
    <property type="gene ID" value="PTTG_09088"/>
</dbReference>
<accession>A0A0C4F7F5</accession>
<evidence type="ECO:0000313" key="3">
    <source>
        <dbReference type="EMBL" id="OAV97648.1"/>
    </source>
</evidence>
<keyword evidence="1" id="KW-0732">Signal</keyword>
<dbReference type="OrthoDB" id="265717at2759"/>
<dbReference type="SUPFAM" id="SSF82199">
    <property type="entry name" value="SET domain"/>
    <property type="match status" value="1"/>
</dbReference>
<proteinExistence type="predicted"/>
<dbReference type="Pfam" id="PF00856">
    <property type="entry name" value="SET"/>
    <property type="match status" value="1"/>
</dbReference>
<dbReference type="InterPro" id="IPR053185">
    <property type="entry name" value="SET_domain_protein"/>
</dbReference>
<reference evidence="4" key="4">
    <citation type="submission" date="2025-05" db="UniProtKB">
        <authorList>
            <consortium name="EnsemblFungi"/>
        </authorList>
    </citation>
    <scope>IDENTIFICATION</scope>
    <source>
        <strain evidence="4">isolate 1-1 / race 1 (BBBD)</strain>
    </source>
</reference>
<gene>
    <name evidence="3" type="ORF">PTTG_09088</name>
</gene>
<evidence type="ECO:0000313" key="5">
    <source>
        <dbReference type="Proteomes" id="UP000005240"/>
    </source>
</evidence>
<name>A0A0C4F7F5_PUCT1</name>
<reference evidence="3" key="1">
    <citation type="submission" date="2009-11" db="EMBL/GenBank/DDBJ databases">
        <authorList>
            <consortium name="The Broad Institute Genome Sequencing Platform"/>
            <person name="Ward D."/>
            <person name="Feldgarden M."/>
            <person name="Earl A."/>
            <person name="Young S.K."/>
            <person name="Zeng Q."/>
            <person name="Koehrsen M."/>
            <person name="Alvarado L."/>
            <person name="Berlin A."/>
            <person name="Bochicchio J."/>
            <person name="Borenstein D."/>
            <person name="Chapman S.B."/>
            <person name="Chen Z."/>
            <person name="Engels R."/>
            <person name="Freedman E."/>
            <person name="Gellesch M."/>
            <person name="Goldberg J."/>
            <person name="Griggs A."/>
            <person name="Gujja S."/>
            <person name="Heilman E."/>
            <person name="Heiman D."/>
            <person name="Hepburn T."/>
            <person name="Howarth C."/>
            <person name="Jen D."/>
            <person name="Larson L."/>
            <person name="Lewis B."/>
            <person name="Mehta T."/>
            <person name="Park D."/>
            <person name="Pearson M."/>
            <person name="Roberts A."/>
            <person name="Saif S."/>
            <person name="Shea T."/>
            <person name="Shenoy N."/>
            <person name="Sisk P."/>
            <person name="Stolte C."/>
            <person name="Sykes S."/>
            <person name="Thomson T."/>
            <person name="Walk T."/>
            <person name="White J."/>
            <person name="Yandava C."/>
            <person name="Izard J."/>
            <person name="Baranova O.V."/>
            <person name="Blanton J.M."/>
            <person name="Tanner A.C."/>
            <person name="Dewhirst F.E."/>
            <person name="Haas B."/>
            <person name="Nusbaum C."/>
            <person name="Birren B."/>
        </authorList>
    </citation>
    <scope>NUCLEOTIDE SEQUENCE [LARGE SCALE GENOMIC DNA]</scope>
    <source>
        <strain evidence="3">1-1 BBBD Race 1</strain>
    </source>
</reference>
<dbReference type="OMA" id="CACPACI"/>
<organism evidence="3">
    <name type="scientific">Puccinia triticina (isolate 1-1 / race 1 (BBBD))</name>
    <name type="common">Brown leaf rust fungus</name>
    <dbReference type="NCBI Taxonomy" id="630390"/>
    <lineage>
        <taxon>Eukaryota</taxon>
        <taxon>Fungi</taxon>
        <taxon>Dikarya</taxon>
        <taxon>Basidiomycota</taxon>
        <taxon>Pucciniomycotina</taxon>
        <taxon>Pucciniomycetes</taxon>
        <taxon>Pucciniales</taxon>
        <taxon>Pucciniaceae</taxon>
        <taxon>Puccinia</taxon>
    </lineage>
</organism>
<reference evidence="4 5" key="3">
    <citation type="journal article" date="2017" name="G3 (Bethesda)">
        <title>Comparative analysis highlights variable genome content of wheat rusts and divergence of the mating loci.</title>
        <authorList>
            <person name="Cuomo C.A."/>
            <person name="Bakkeren G."/>
            <person name="Khalil H.B."/>
            <person name="Panwar V."/>
            <person name="Joly D."/>
            <person name="Linning R."/>
            <person name="Sakthikumar S."/>
            <person name="Song X."/>
            <person name="Adiconis X."/>
            <person name="Fan L."/>
            <person name="Goldberg J.M."/>
            <person name="Levin J.Z."/>
            <person name="Young S."/>
            <person name="Zeng Q."/>
            <person name="Anikster Y."/>
            <person name="Bruce M."/>
            <person name="Wang M."/>
            <person name="Yin C."/>
            <person name="McCallum B."/>
            <person name="Szabo L.J."/>
            <person name="Hulbert S."/>
            <person name="Chen X."/>
            <person name="Fellers J.P."/>
        </authorList>
    </citation>
    <scope>NUCLEOTIDE SEQUENCE</scope>
    <source>
        <strain evidence="4">isolate 1-1 / race 1 (BBBD)</strain>
        <strain evidence="5">Isolate 1-1 / race 1 (BBBD)</strain>
    </source>
</reference>
<dbReference type="InterPro" id="IPR001214">
    <property type="entry name" value="SET_dom"/>
</dbReference>
<dbReference type="PANTHER" id="PTHR47332">
    <property type="entry name" value="SET DOMAIN-CONTAINING PROTEIN 5"/>
    <property type="match status" value="1"/>
</dbReference>
<evidence type="ECO:0000313" key="4">
    <source>
        <dbReference type="EnsemblFungi" id="PTTG_09088-t43_1-p1"/>
    </source>
</evidence>
<dbReference type="Gene3D" id="2.170.270.10">
    <property type="entry name" value="SET domain"/>
    <property type="match status" value="1"/>
</dbReference>
<dbReference type="CDD" id="cd20071">
    <property type="entry name" value="SET_SMYD"/>
    <property type="match status" value="1"/>
</dbReference>
<dbReference type="VEuPathDB" id="FungiDB:PTTG_09088"/>
<feature type="domain" description="SET" evidence="2">
    <location>
        <begin position="144"/>
        <end position="294"/>
    </location>
</feature>
<dbReference type="AlphaFoldDB" id="A0A0C4F7F5"/>
<feature type="signal peptide" evidence="1">
    <location>
        <begin position="1"/>
        <end position="22"/>
    </location>
</feature>
<dbReference type="STRING" id="630390.A0A0C4F7F5"/>
<dbReference type="InterPro" id="IPR046341">
    <property type="entry name" value="SET_dom_sf"/>
</dbReference>
<dbReference type="PROSITE" id="PS50280">
    <property type="entry name" value="SET"/>
    <property type="match status" value="1"/>
</dbReference>
<dbReference type="EMBL" id="ADAS02000011">
    <property type="protein sequence ID" value="OAV97648.1"/>
    <property type="molecule type" value="Genomic_DNA"/>
</dbReference>
<reference evidence="3" key="2">
    <citation type="submission" date="2016-05" db="EMBL/GenBank/DDBJ databases">
        <title>Comparative analysis highlights variable genome content of wheat rusts and divergence of the mating loci.</title>
        <authorList>
            <person name="Cuomo C.A."/>
            <person name="Bakkeren G."/>
            <person name="Szabo L."/>
            <person name="Khalil H."/>
            <person name="Joly D."/>
            <person name="Goldberg J."/>
            <person name="Young S."/>
            <person name="Zeng Q."/>
            <person name="Fellers J."/>
        </authorList>
    </citation>
    <scope>NUCLEOTIDE SEQUENCE [LARGE SCALE GENOMIC DNA]</scope>
    <source>
        <strain evidence="3">1-1 BBBD Race 1</strain>
    </source>
</reference>
<protein>
    <submittedName>
        <fullName evidence="4">SET domain-containing protein</fullName>
    </submittedName>
</protein>
<keyword evidence="5" id="KW-1185">Reference proteome</keyword>
<feature type="chain" id="PRO_5009386299" evidence="1">
    <location>
        <begin position="23"/>
        <end position="434"/>
    </location>
</feature>